<dbReference type="EMBL" id="CM042885">
    <property type="protein sequence ID" value="KAI4364788.1"/>
    <property type="molecule type" value="Genomic_DNA"/>
</dbReference>
<reference evidence="2" key="1">
    <citation type="journal article" date="2023" name="Front. Plant Sci.">
        <title>Chromosomal-level genome assembly of Melastoma candidum provides insights into trichome evolution.</title>
        <authorList>
            <person name="Zhong Y."/>
            <person name="Wu W."/>
            <person name="Sun C."/>
            <person name="Zou P."/>
            <person name="Liu Y."/>
            <person name="Dai S."/>
            <person name="Zhou R."/>
        </authorList>
    </citation>
    <scope>NUCLEOTIDE SEQUENCE [LARGE SCALE GENOMIC DNA]</scope>
</reference>
<keyword evidence="2" id="KW-1185">Reference proteome</keyword>
<sequence length="396" mass="44415">MSSSYAYVTPPKKRPKPPKPTASSSPAAVALQPPLHLLPSKHDLLRLLAVVLIASTIAASLNLLAGLFNPGQKPFCDSVSDAAEDWVEDDSCEPCPAYGECHDGKLECIRGYKRQGRICVEDGDVSETARNLAQWAESRLCDGYVRFLCYGTGTSWVSAEDILKNMDGHPARDNFLEDTALYIFAKQKAMEAIEKSSENRRNSLGLKELKCPDAIAEHFKPYTCRLRQWIVEHILLVLPSCLMLVGSLIFLQKIRRRHYLSSRVEEIYDQVCDILEENALMSKESIDRLEPWVVAARLRDHVLLPKERKDPVLWKKVEELVQEDSRVDRYPKLVKGEQKEVWEWQVEGNLSSSRKWKKGETSATKSSPGSNRTNFGVATGQSTGSGSALSKKQSSH</sequence>
<dbReference type="Proteomes" id="UP001057402">
    <property type="component" value="Chromosome 6"/>
</dbReference>
<accession>A0ACB9QF46</accession>
<proteinExistence type="predicted"/>
<evidence type="ECO:0000313" key="2">
    <source>
        <dbReference type="Proteomes" id="UP001057402"/>
    </source>
</evidence>
<organism evidence="1 2">
    <name type="scientific">Melastoma candidum</name>
    <dbReference type="NCBI Taxonomy" id="119954"/>
    <lineage>
        <taxon>Eukaryota</taxon>
        <taxon>Viridiplantae</taxon>
        <taxon>Streptophyta</taxon>
        <taxon>Embryophyta</taxon>
        <taxon>Tracheophyta</taxon>
        <taxon>Spermatophyta</taxon>
        <taxon>Magnoliopsida</taxon>
        <taxon>eudicotyledons</taxon>
        <taxon>Gunneridae</taxon>
        <taxon>Pentapetalae</taxon>
        <taxon>rosids</taxon>
        <taxon>malvids</taxon>
        <taxon>Myrtales</taxon>
        <taxon>Melastomataceae</taxon>
        <taxon>Melastomatoideae</taxon>
        <taxon>Melastomateae</taxon>
        <taxon>Melastoma</taxon>
    </lineage>
</organism>
<evidence type="ECO:0000313" key="1">
    <source>
        <dbReference type="EMBL" id="KAI4364788.1"/>
    </source>
</evidence>
<name>A0ACB9QF46_9MYRT</name>
<gene>
    <name evidence="1" type="ORF">MLD38_020836</name>
</gene>
<comment type="caution">
    <text evidence="1">The sequence shown here is derived from an EMBL/GenBank/DDBJ whole genome shotgun (WGS) entry which is preliminary data.</text>
</comment>
<protein>
    <submittedName>
        <fullName evidence="1">Uncharacterized protein</fullName>
    </submittedName>
</protein>